<evidence type="ECO:0000256" key="3">
    <source>
        <dbReference type="ARBA" id="ARBA00022737"/>
    </source>
</evidence>
<dbReference type="KEGG" id="mbak:MSBR3_2653"/>
<dbReference type="EMBL" id="CP009517">
    <property type="protein sequence ID" value="AKB83231.1"/>
    <property type="molecule type" value="Genomic_DNA"/>
</dbReference>
<dbReference type="PANTHER" id="PTHR10849">
    <property type="entry name" value="NADH DEHYDROGENASE UBIQUINONE IRON-SULFUR PROTEIN 8, MITOCHONDRIAL"/>
    <property type="match status" value="1"/>
</dbReference>
<keyword evidence="1" id="KW-0004">4Fe-4S</keyword>
<organism evidence="7 8">
    <name type="scientific">Methanosarcina barkeri 3</name>
    <dbReference type="NCBI Taxonomy" id="1434107"/>
    <lineage>
        <taxon>Archaea</taxon>
        <taxon>Methanobacteriati</taxon>
        <taxon>Methanobacteriota</taxon>
        <taxon>Stenosarchaea group</taxon>
        <taxon>Methanomicrobia</taxon>
        <taxon>Methanosarcinales</taxon>
        <taxon>Methanosarcinaceae</taxon>
        <taxon>Methanosarcina</taxon>
    </lineage>
</organism>
<keyword evidence="2" id="KW-0479">Metal-binding</keyword>
<dbReference type="GO" id="GO:0016020">
    <property type="term" value="C:membrane"/>
    <property type="evidence" value="ECO:0007669"/>
    <property type="project" value="InterPro"/>
</dbReference>
<dbReference type="InterPro" id="IPR017900">
    <property type="entry name" value="4Fe4S_Fe_S_CS"/>
</dbReference>
<dbReference type="GO" id="GO:0046872">
    <property type="term" value="F:metal ion binding"/>
    <property type="evidence" value="ECO:0007669"/>
    <property type="project" value="UniProtKB-KW"/>
</dbReference>
<accession>A0A0E3SM45</accession>
<keyword evidence="8" id="KW-1185">Reference proteome</keyword>
<dbReference type="SUPFAM" id="SSF54862">
    <property type="entry name" value="4Fe-4S ferredoxins"/>
    <property type="match status" value="1"/>
</dbReference>
<keyword evidence="4" id="KW-0408">Iron</keyword>
<dbReference type="GO" id="GO:0003954">
    <property type="term" value="F:NADH dehydrogenase activity"/>
    <property type="evidence" value="ECO:0007669"/>
    <property type="project" value="TreeGrafter"/>
</dbReference>
<evidence type="ECO:0000256" key="2">
    <source>
        <dbReference type="ARBA" id="ARBA00022723"/>
    </source>
</evidence>
<evidence type="ECO:0000256" key="1">
    <source>
        <dbReference type="ARBA" id="ARBA00022485"/>
    </source>
</evidence>
<dbReference type="PATRIC" id="fig|1434107.4.peg.3361"/>
<reference evidence="7" key="1">
    <citation type="submission" date="2014-07" db="EMBL/GenBank/DDBJ databases">
        <title>Methanogenic archaea and the global carbon cycle.</title>
        <authorList>
            <person name="Henriksen J.R."/>
            <person name="Luke J."/>
            <person name="Reinhart S."/>
            <person name="Benedict M.N."/>
            <person name="Youngblut N.D."/>
            <person name="Metcalf M.E."/>
            <person name="Whitaker R.J."/>
            <person name="Metcalf W.W."/>
        </authorList>
    </citation>
    <scope>NUCLEOTIDE SEQUENCE [LARGE SCALE GENOMIC DNA]</scope>
    <source>
        <strain evidence="7">3</strain>
    </source>
</reference>
<dbReference type="GO" id="GO:0009060">
    <property type="term" value="P:aerobic respiration"/>
    <property type="evidence" value="ECO:0007669"/>
    <property type="project" value="TreeGrafter"/>
</dbReference>
<protein>
    <submittedName>
        <fullName evidence="7">Energy-conserving hydrogenase (Ferredoxin), subunit F</fullName>
    </submittedName>
</protein>
<feature type="domain" description="4Fe-4S ferredoxin-type" evidence="6">
    <location>
        <begin position="33"/>
        <end position="62"/>
    </location>
</feature>
<dbReference type="InterPro" id="IPR017896">
    <property type="entry name" value="4Fe4S_Fe-S-bd"/>
</dbReference>
<dbReference type="AlphaFoldDB" id="A0A0E3SM45"/>
<evidence type="ECO:0000256" key="5">
    <source>
        <dbReference type="ARBA" id="ARBA00023014"/>
    </source>
</evidence>
<dbReference type="PROSITE" id="PS00198">
    <property type="entry name" value="4FE4S_FER_1"/>
    <property type="match status" value="2"/>
</dbReference>
<dbReference type="GeneID" id="24790272"/>
<dbReference type="OrthoDB" id="23478at2157"/>
<evidence type="ECO:0000256" key="4">
    <source>
        <dbReference type="ARBA" id="ARBA00023004"/>
    </source>
</evidence>
<dbReference type="PANTHER" id="PTHR10849:SF35">
    <property type="entry name" value="FORMATE HYDROGENLYASE SUBUNIT 6-RELATED"/>
    <property type="match status" value="1"/>
</dbReference>
<dbReference type="Proteomes" id="UP000033066">
    <property type="component" value="Chromosome"/>
</dbReference>
<dbReference type="GO" id="GO:0051539">
    <property type="term" value="F:4 iron, 4 sulfur cluster binding"/>
    <property type="evidence" value="ECO:0007669"/>
    <property type="project" value="UniProtKB-KW"/>
</dbReference>
<evidence type="ECO:0000313" key="7">
    <source>
        <dbReference type="EMBL" id="AKB83231.1"/>
    </source>
</evidence>
<proteinExistence type="predicted"/>
<dbReference type="RefSeq" id="WP_048108891.1">
    <property type="nucleotide sequence ID" value="NZ_CP009517.1"/>
</dbReference>
<dbReference type="InterPro" id="IPR010226">
    <property type="entry name" value="NADH_quinone_OxRdtase_chainI"/>
</dbReference>
<name>A0A0E3SM45_METBA</name>
<evidence type="ECO:0000259" key="6">
    <source>
        <dbReference type="PROSITE" id="PS51379"/>
    </source>
</evidence>
<dbReference type="Gene3D" id="3.30.70.3270">
    <property type="match status" value="1"/>
</dbReference>
<gene>
    <name evidence="7" type="ORF">MSBR3_2653</name>
</gene>
<feature type="domain" description="4Fe-4S ferredoxin-type" evidence="6">
    <location>
        <begin position="64"/>
        <end position="93"/>
    </location>
</feature>
<dbReference type="STRING" id="1434107.MSBR3_2653"/>
<keyword evidence="3" id="KW-0677">Repeat</keyword>
<evidence type="ECO:0000313" key="8">
    <source>
        <dbReference type="Proteomes" id="UP000033066"/>
    </source>
</evidence>
<dbReference type="PROSITE" id="PS51379">
    <property type="entry name" value="4FE4S_FER_2"/>
    <property type="match status" value="2"/>
</dbReference>
<keyword evidence="5" id="KW-0411">Iron-sulfur</keyword>
<sequence>MGMLNLVLANVSRKPATRLYPFEVRAPFKEFKGRIVFNPENCILCGLCQKKCPPDAITVTKADKTWELNVFRCIMCTECVNGCPKDCISISNERAKTGAKEFIKVAVPIVDKPKAETPKAPKAETPKAASSK</sequence>
<dbReference type="Pfam" id="PF13237">
    <property type="entry name" value="Fer4_10"/>
    <property type="match status" value="1"/>
</dbReference>
<dbReference type="HOGENOM" id="CLU_067218_4_6_2"/>